<evidence type="ECO:0000313" key="2">
    <source>
        <dbReference type="EMBL" id="TFB88851.1"/>
    </source>
</evidence>
<dbReference type="AlphaFoldDB" id="A0A1I3CJK3"/>
<dbReference type="Proteomes" id="UP000199681">
    <property type="component" value="Unassembled WGS sequence"/>
</dbReference>
<comment type="caution">
    <text evidence="2">The sequence shown here is derived from an EMBL/GenBank/DDBJ whole genome shotgun (WGS) entry which is preliminary data.</text>
</comment>
<reference evidence="2 4" key="2">
    <citation type="submission" date="2019-03" db="EMBL/GenBank/DDBJ databases">
        <title>Genomics of glacier-inhabiting Cryobacterium strains.</title>
        <authorList>
            <person name="Liu Q."/>
            <person name="Xin Y.-H."/>
        </authorList>
    </citation>
    <scope>NUCLEOTIDE SEQUENCE [LARGE SCALE GENOMIC DNA]</scope>
    <source>
        <strain evidence="2 4">Hh34</strain>
    </source>
</reference>
<evidence type="ECO:0000313" key="1">
    <source>
        <dbReference type="EMBL" id="SFH74449.1"/>
    </source>
</evidence>
<proteinExistence type="predicted"/>
<evidence type="ECO:0000313" key="4">
    <source>
        <dbReference type="Proteomes" id="UP000297963"/>
    </source>
</evidence>
<dbReference type="Proteomes" id="UP000297963">
    <property type="component" value="Unassembled WGS sequence"/>
</dbReference>
<organism evidence="2 4">
    <name type="scientific">Cryobacterium levicorallinum</name>
    <dbReference type="NCBI Taxonomy" id="995038"/>
    <lineage>
        <taxon>Bacteria</taxon>
        <taxon>Bacillati</taxon>
        <taxon>Actinomycetota</taxon>
        <taxon>Actinomycetes</taxon>
        <taxon>Micrococcales</taxon>
        <taxon>Microbacteriaceae</taxon>
        <taxon>Cryobacterium</taxon>
    </lineage>
</organism>
<dbReference type="RefSeq" id="WP_092451347.1">
    <property type="nucleotide sequence ID" value="NZ_BKAC01000014.1"/>
</dbReference>
<sequence length="199" mass="22174">MRWDDLFDDLEGQLDYELQAEVADLCLHEERERLEKLSLRTRLSNVVRSASLGSALRLRVVLVSGQTLALRPTALGRDWLAADLLDSESARGQCVVPLAAIAAVLLDEEQIRASLAVESAATGRGIERVGLPFVLRNLCRRRRAVELDTRAGVVAGTIDRVARDHIDLAVHPLGTLRRGPEIAHYRIVPIWQIHVIRLK</sequence>
<protein>
    <submittedName>
        <fullName evidence="2">Uncharacterized protein</fullName>
    </submittedName>
</protein>
<gene>
    <name evidence="2" type="ORF">E3O11_02130</name>
    <name evidence="1" type="ORF">SAMN05216274_11379</name>
</gene>
<dbReference type="EMBL" id="FOPW01000013">
    <property type="protein sequence ID" value="SFH74449.1"/>
    <property type="molecule type" value="Genomic_DNA"/>
</dbReference>
<evidence type="ECO:0000313" key="3">
    <source>
        <dbReference type="Proteomes" id="UP000199681"/>
    </source>
</evidence>
<dbReference type="STRING" id="995038.SAMN05216274_11379"/>
<reference evidence="1 3" key="1">
    <citation type="submission" date="2016-10" db="EMBL/GenBank/DDBJ databases">
        <authorList>
            <person name="Varghese N."/>
            <person name="Submissions S."/>
        </authorList>
    </citation>
    <scope>NUCLEOTIDE SEQUENCE [LARGE SCALE GENOMIC DNA]</scope>
    <source>
        <strain evidence="1 3">GMCC 1.11211</strain>
    </source>
</reference>
<name>A0A1I3CJK3_9MICO</name>
<accession>A0A1I3CJK3</accession>
<keyword evidence="3" id="KW-1185">Reference proteome</keyword>
<dbReference type="EMBL" id="SOFE01000003">
    <property type="protein sequence ID" value="TFB88851.1"/>
    <property type="molecule type" value="Genomic_DNA"/>
</dbReference>